<feature type="region of interest" description="Disordered" evidence="10">
    <location>
        <begin position="1"/>
        <end position="76"/>
    </location>
</feature>
<dbReference type="PANTHER" id="PTHR45904">
    <property type="entry name" value="TRNA (URACIL-5-)-METHYLTRANSFERASE"/>
    <property type="match status" value="1"/>
</dbReference>
<dbReference type="InterPro" id="IPR000571">
    <property type="entry name" value="Znf_CCCH"/>
</dbReference>
<keyword evidence="5 7" id="KW-0863">Zinc-finger</keyword>
<feature type="active site" evidence="9">
    <location>
        <position position="777"/>
    </location>
</feature>
<dbReference type="InterPro" id="IPR036855">
    <property type="entry name" value="Znf_CCCH_sf"/>
</dbReference>
<comment type="caution">
    <text evidence="8">Lacks conserved residue(s) required for the propagation of feature annotation.</text>
</comment>
<feature type="region of interest" description="Disordered" evidence="10">
    <location>
        <begin position="647"/>
        <end position="735"/>
    </location>
</feature>
<dbReference type="InterPro" id="IPR010280">
    <property type="entry name" value="U5_MeTrfase_fam"/>
</dbReference>
<comment type="similarity">
    <text evidence="8">Belongs to the class I-like SAM-binding methyltransferase superfamily. RNA M5U methyltransferase family.</text>
</comment>
<feature type="region of interest" description="Disordered" evidence="10">
    <location>
        <begin position="136"/>
        <end position="162"/>
    </location>
</feature>
<dbReference type="InterPro" id="IPR029063">
    <property type="entry name" value="SAM-dependent_MTases_sf"/>
</dbReference>
<evidence type="ECO:0000256" key="2">
    <source>
        <dbReference type="ARBA" id="ARBA00022679"/>
    </source>
</evidence>
<name>A0AA87ZBQ2_FICCA</name>
<dbReference type="GO" id="GO:0032259">
    <property type="term" value="P:methylation"/>
    <property type="evidence" value="ECO:0007669"/>
    <property type="project" value="UniProtKB-KW"/>
</dbReference>
<dbReference type="SMART" id="SM00356">
    <property type="entry name" value="ZnF_C3H1"/>
    <property type="match status" value="1"/>
</dbReference>
<feature type="zinc finger region" description="C3H1-type" evidence="7">
    <location>
        <begin position="76"/>
        <end position="105"/>
    </location>
</feature>
<dbReference type="InterPro" id="IPR045850">
    <property type="entry name" value="TRM2_met"/>
</dbReference>
<feature type="binding site" evidence="8">
    <location>
        <position position="606"/>
    </location>
    <ligand>
        <name>S-adenosyl-L-methionine</name>
        <dbReference type="ChEBI" id="CHEBI:59789"/>
    </ligand>
</feature>
<dbReference type="SUPFAM" id="SSF53335">
    <property type="entry name" value="S-adenosyl-L-methionine-dependent methyltransferases"/>
    <property type="match status" value="1"/>
</dbReference>
<feature type="binding site" evidence="8">
    <location>
        <position position="556"/>
    </location>
    <ligand>
        <name>S-adenosyl-L-methionine</name>
        <dbReference type="ChEBI" id="CHEBI:59789"/>
    </ligand>
</feature>
<keyword evidence="1 8" id="KW-0489">Methyltransferase</keyword>
<reference evidence="12" key="1">
    <citation type="submission" date="2023-07" db="EMBL/GenBank/DDBJ databases">
        <title>draft genome sequence of fig (Ficus carica).</title>
        <authorList>
            <person name="Takahashi T."/>
            <person name="Nishimura K."/>
        </authorList>
    </citation>
    <scope>NUCLEOTIDE SEQUENCE</scope>
</reference>
<evidence type="ECO:0000256" key="4">
    <source>
        <dbReference type="ARBA" id="ARBA00022723"/>
    </source>
</evidence>
<sequence>MAASPTNDHSPTQTLNPSDPIPQPPTTAPTDGHDSTSEPPHPNGQPSDAAQGEKRKREEEEQAEQSQDQDRSSHPLWKTSLCSFFRRQSGSCSHGASCRYAHGEDELRPRPDNSWDPTSERAKKLTKLFEVGDKCAPNDDVMMTEDVVTDEDGEDGDGAVSDPGLSKCLGVPFKFAKKKKGMTVGFVSFESADQLKSSVEELEGKYIGNKGIKAVDVIPRSFEKNTKPTMAVPSNAEKADKLAISGDAADVSESSNGTPDVDGNEENSTLNGSGSSGKSARDVVTPLAHMAYNDQLEHKKSSLMQILKRLTRNARKACPNGVSLPEWILKSREIGGLPCNFEGVLASPLVNGYRNKCEFSVGYSLQGKITVGFMLGNFREGVTAVEEPVDCPNVSTIACKCASIFQEFLQDSGLPVWNRFKNTGFWRQLTVREGRRPEKAVDSENSDANIAEVLLMVQVSTTGFDDALVTSEFEGLAQAFAAGAATSSPFLPLTALVVQDHQGISNVAPADAPLRSLTVPKVTCSTDSGADNIAEASIHDYISNLKFRISPTAFFQVNSLAAEKLYSLAGDWAGLGPDTLLFDVCCGTGTIGLTLAHRVGMVVGIEMNASAVSDAQRNAEINGIKNCRFVCAKAEDVMGSLLKEYMNGSQKQDEDRNITENGDKVSSTGEEKEIVMDNVQEPEGGSSHSVENVAEPGESSSHELESVKTGSNSLEDGKQEPESQLESNCTSENGNPSAQCFKNVVAIVDPPRGGLHPTVIKALRTHSHLRRLVYISCNPESLVANAIELCTPSAEKIEKGNKNNRGWRNMSAAGLARHRAKSMPVSESFRPVKSMAVDLFPHTVHCEMVMLLER</sequence>
<accession>A0AA87ZBQ2</accession>
<feature type="compositionally biased region" description="Polar residues" evidence="10">
    <location>
        <begin position="1"/>
        <end position="17"/>
    </location>
</feature>
<dbReference type="PROSITE" id="PS01230">
    <property type="entry name" value="TRMA_1"/>
    <property type="match status" value="1"/>
</dbReference>
<evidence type="ECO:0000313" key="13">
    <source>
        <dbReference type="Proteomes" id="UP001187192"/>
    </source>
</evidence>
<feature type="region of interest" description="Disordered" evidence="10">
    <location>
        <begin position="88"/>
        <end position="121"/>
    </location>
</feature>
<feature type="compositionally biased region" description="Basic and acidic residues" evidence="10">
    <location>
        <begin position="651"/>
        <end position="675"/>
    </location>
</feature>
<evidence type="ECO:0000256" key="5">
    <source>
        <dbReference type="ARBA" id="ARBA00022771"/>
    </source>
</evidence>
<dbReference type="CDD" id="cd02440">
    <property type="entry name" value="AdoMet_MTases"/>
    <property type="match status" value="1"/>
</dbReference>
<feature type="compositionally biased region" description="Acidic residues" evidence="10">
    <location>
        <begin position="147"/>
        <end position="157"/>
    </location>
</feature>
<dbReference type="GO" id="GO:0008270">
    <property type="term" value="F:zinc ion binding"/>
    <property type="evidence" value="ECO:0007669"/>
    <property type="project" value="UniProtKB-KW"/>
</dbReference>
<dbReference type="GO" id="GO:0008173">
    <property type="term" value="F:RNA methyltransferase activity"/>
    <property type="evidence" value="ECO:0007669"/>
    <property type="project" value="InterPro"/>
</dbReference>
<feature type="compositionally biased region" description="Polar residues" evidence="10">
    <location>
        <begin position="722"/>
        <end position="735"/>
    </location>
</feature>
<dbReference type="PROSITE" id="PS51687">
    <property type="entry name" value="SAM_MT_RNA_M5U"/>
    <property type="match status" value="1"/>
</dbReference>
<feature type="active site" description="Nucleophile" evidence="8">
    <location>
        <position position="777"/>
    </location>
</feature>
<comment type="caution">
    <text evidence="12">The sequence shown here is derived from an EMBL/GenBank/DDBJ whole genome shotgun (WGS) entry which is preliminary data.</text>
</comment>
<dbReference type="Gramene" id="FCD_00001317-RA">
    <property type="protein sequence ID" value="FCD_00001317-RA:cds"/>
    <property type="gene ID" value="FCD_00001317"/>
</dbReference>
<dbReference type="Pfam" id="PF05958">
    <property type="entry name" value="tRNA_U5-meth_tr"/>
    <property type="match status" value="1"/>
</dbReference>
<dbReference type="InterPro" id="IPR025714">
    <property type="entry name" value="Methyltranfer_dom"/>
</dbReference>
<gene>
    <name evidence="12" type="ORF">TIFTF001_000677</name>
</gene>
<evidence type="ECO:0000256" key="6">
    <source>
        <dbReference type="ARBA" id="ARBA00022833"/>
    </source>
</evidence>
<evidence type="ECO:0000256" key="10">
    <source>
        <dbReference type="SAM" id="MobiDB-lite"/>
    </source>
</evidence>
<organism evidence="12 13">
    <name type="scientific">Ficus carica</name>
    <name type="common">Common fig</name>
    <dbReference type="NCBI Taxonomy" id="3494"/>
    <lineage>
        <taxon>Eukaryota</taxon>
        <taxon>Viridiplantae</taxon>
        <taxon>Streptophyta</taxon>
        <taxon>Embryophyta</taxon>
        <taxon>Tracheophyta</taxon>
        <taxon>Spermatophyta</taxon>
        <taxon>Magnoliopsida</taxon>
        <taxon>eudicotyledons</taxon>
        <taxon>Gunneridae</taxon>
        <taxon>Pentapetalae</taxon>
        <taxon>rosids</taxon>
        <taxon>fabids</taxon>
        <taxon>Rosales</taxon>
        <taxon>Moraceae</taxon>
        <taxon>Ficeae</taxon>
        <taxon>Ficus</taxon>
    </lineage>
</organism>
<evidence type="ECO:0000256" key="8">
    <source>
        <dbReference type="PROSITE-ProRule" id="PRU01024"/>
    </source>
</evidence>
<dbReference type="SUPFAM" id="SSF90229">
    <property type="entry name" value="CCCH zinc finger"/>
    <property type="match status" value="1"/>
</dbReference>
<keyword evidence="2 8" id="KW-0808">Transferase</keyword>
<evidence type="ECO:0000256" key="1">
    <source>
        <dbReference type="ARBA" id="ARBA00022603"/>
    </source>
</evidence>
<feature type="compositionally biased region" description="Polar residues" evidence="10">
    <location>
        <begin position="266"/>
        <end position="278"/>
    </location>
</feature>
<evidence type="ECO:0000256" key="9">
    <source>
        <dbReference type="PROSITE-ProRule" id="PRU10015"/>
    </source>
</evidence>
<dbReference type="AlphaFoldDB" id="A0AA87ZBQ2"/>
<keyword evidence="3 8" id="KW-0949">S-adenosyl-L-methionine</keyword>
<evidence type="ECO:0000256" key="3">
    <source>
        <dbReference type="ARBA" id="ARBA00022691"/>
    </source>
</evidence>
<feature type="domain" description="C3H1-type" evidence="11">
    <location>
        <begin position="76"/>
        <end position="105"/>
    </location>
</feature>
<dbReference type="PANTHER" id="PTHR45904:SF2">
    <property type="entry name" value="TRNA (URACIL-5-)-METHYLTRANSFERASE HOMOLOG A"/>
    <property type="match status" value="1"/>
</dbReference>
<keyword evidence="6 7" id="KW-0862">Zinc</keyword>
<evidence type="ECO:0000313" key="12">
    <source>
        <dbReference type="EMBL" id="GMN24736.1"/>
    </source>
</evidence>
<feature type="compositionally biased region" description="Basic and acidic residues" evidence="10">
    <location>
        <begin position="101"/>
        <end position="121"/>
    </location>
</feature>
<dbReference type="GO" id="GO:0003723">
    <property type="term" value="F:RNA binding"/>
    <property type="evidence" value="ECO:0007669"/>
    <property type="project" value="TreeGrafter"/>
</dbReference>
<feature type="binding site" evidence="8">
    <location>
        <position position="749"/>
    </location>
    <ligand>
        <name>S-adenosyl-L-methionine</name>
        <dbReference type="ChEBI" id="CHEBI:59789"/>
    </ligand>
</feature>
<dbReference type="GO" id="GO:0006396">
    <property type="term" value="P:RNA processing"/>
    <property type="evidence" value="ECO:0007669"/>
    <property type="project" value="InterPro"/>
</dbReference>
<dbReference type="Pfam" id="PF00642">
    <property type="entry name" value="zf-CCCH"/>
    <property type="match status" value="1"/>
</dbReference>
<evidence type="ECO:0000259" key="11">
    <source>
        <dbReference type="PROSITE" id="PS50103"/>
    </source>
</evidence>
<dbReference type="Gene3D" id="3.40.50.150">
    <property type="entry name" value="Vaccinia Virus protein VP39"/>
    <property type="match status" value="1"/>
</dbReference>
<keyword evidence="13" id="KW-1185">Reference proteome</keyword>
<evidence type="ECO:0000256" key="7">
    <source>
        <dbReference type="PROSITE-ProRule" id="PRU00723"/>
    </source>
</evidence>
<dbReference type="EMBL" id="BTGU01000001">
    <property type="protein sequence ID" value="GMN24736.1"/>
    <property type="molecule type" value="Genomic_DNA"/>
</dbReference>
<feature type="region of interest" description="Disordered" evidence="10">
    <location>
        <begin position="226"/>
        <end position="280"/>
    </location>
</feature>
<dbReference type="Gene3D" id="4.10.1000.10">
    <property type="entry name" value="Zinc finger, CCCH-type"/>
    <property type="match status" value="1"/>
</dbReference>
<keyword evidence="4 7" id="KW-0479">Metal-binding</keyword>
<dbReference type="Proteomes" id="UP001187192">
    <property type="component" value="Unassembled WGS sequence"/>
</dbReference>
<dbReference type="Pfam" id="PF13847">
    <property type="entry name" value="Methyltransf_31"/>
    <property type="match status" value="1"/>
</dbReference>
<dbReference type="InterPro" id="IPR030390">
    <property type="entry name" value="MeTrfase_TrmA_AS"/>
</dbReference>
<protein>
    <recommendedName>
        <fullName evidence="11">C3H1-type domain-containing protein</fullName>
    </recommendedName>
</protein>
<proteinExistence type="inferred from homology"/>
<dbReference type="PROSITE" id="PS50103">
    <property type="entry name" value="ZF_C3H1"/>
    <property type="match status" value="1"/>
</dbReference>